<dbReference type="PRINTS" id="PR01011">
    <property type="entry name" value="GLUTPROXDASE"/>
</dbReference>
<dbReference type="Gene3D" id="3.40.30.10">
    <property type="entry name" value="Glutaredoxin"/>
    <property type="match status" value="1"/>
</dbReference>
<evidence type="ECO:0000256" key="1">
    <source>
        <dbReference type="ARBA" id="ARBA00006926"/>
    </source>
</evidence>
<dbReference type="PROSITE" id="PS51355">
    <property type="entry name" value="GLUTATHIONE_PEROXID_3"/>
    <property type="match status" value="1"/>
</dbReference>
<protein>
    <recommendedName>
        <fullName evidence="5">Glutathione peroxidase</fullName>
    </recommendedName>
</protein>
<reference evidence="6" key="1">
    <citation type="submission" date="2024-05" db="EMBL/GenBank/DDBJ databases">
        <authorList>
            <person name="Yang L."/>
            <person name="Pan L."/>
        </authorList>
    </citation>
    <scope>NUCLEOTIDE SEQUENCE</scope>
    <source>
        <strain evidence="6">FCG-7</strain>
    </source>
</reference>
<evidence type="ECO:0000256" key="5">
    <source>
        <dbReference type="RuleBase" id="RU000499"/>
    </source>
</evidence>
<dbReference type="PANTHER" id="PTHR11592">
    <property type="entry name" value="GLUTATHIONE PEROXIDASE"/>
    <property type="match status" value="1"/>
</dbReference>
<dbReference type="GO" id="GO:0004601">
    <property type="term" value="F:peroxidase activity"/>
    <property type="evidence" value="ECO:0007669"/>
    <property type="project" value="UniProtKB-KW"/>
</dbReference>
<sequence length="180" mass="19782">MTTPLEQIALQTITAQTTTLASFPAKAKLIVNVASRCGLTPQYTGLEALYRQHQAAGLLVLGFPANNFKQQEPGTDEEIAAFCSSEYGVSFPLFSKISVTGADIHPLYQTLTRAHPERIGGESFRSRLAERGITPEHLTDILWNFEKFLLDEHNQIVARFAPNIAADDPALLDELAKLLS</sequence>
<evidence type="ECO:0000256" key="4">
    <source>
        <dbReference type="PIRSR" id="PIRSR000303-1"/>
    </source>
</evidence>
<dbReference type="RefSeq" id="WP_348945204.1">
    <property type="nucleotide sequence ID" value="NZ_CP157355.1"/>
</dbReference>
<organism evidence="6">
    <name type="scientific">Chitinibacter mangrovi</name>
    <dbReference type="NCBI Taxonomy" id="3153927"/>
    <lineage>
        <taxon>Bacteria</taxon>
        <taxon>Pseudomonadati</taxon>
        <taxon>Pseudomonadota</taxon>
        <taxon>Betaproteobacteria</taxon>
        <taxon>Neisseriales</taxon>
        <taxon>Chitinibacteraceae</taxon>
        <taxon>Chitinibacter</taxon>
    </lineage>
</organism>
<name>A0AAU7FAC3_9NEIS</name>
<dbReference type="KEGG" id="cmav:ABHF33_00920"/>
<dbReference type="InterPro" id="IPR000889">
    <property type="entry name" value="Glutathione_peroxidase"/>
</dbReference>
<dbReference type="Pfam" id="PF00255">
    <property type="entry name" value="GSHPx"/>
    <property type="match status" value="1"/>
</dbReference>
<dbReference type="AlphaFoldDB" id="A0AAU7FAC3"/>
<dbReference type="PIRSF" id="PIRSF000303">
    <property type="entry name" value="Glutathion_perox"/>
    <property type="match status" value="1"/>
</dbReference>
<dbReference type="InterPro" id="IPR036249">
    <property type="entry name" value="Thioredoxin-like_sf"/>
</dbReference>
<evidence type="ECO:0000313" key="6">
    <source>
        <dbReference type="EMBL" id="XBM00877.1"/>
    </source>
</evidence>
<feature type="active site" evidence="4">
    <location>
        <position position="37"/>
    </location>
</feature>
<keyword evidence="2 5" id="KW-0575">Peroxidase</keyword>
<dbReference type="EMBL" id="CP157355">
    <property type="protein sequence ID" value="XBM00877.1"/>
    <property type="molecule type" value="Genomic_DNA"/>
</dbReference>
<keyword evidence="3 5" id="KW-0560">Oxidoreductase</keyword>
<dbReference type="PANTHER" id="PTHR11592:SF40">
    <property type="entry name" value="THIOREDOXIN_GLUTATHIONE PEROXIDASE BTUE"/>
    <property type="match status" value="1"/>
</dbReference>
<dbReference type="SUPFAM" id="SSF52833">
    <property type="entry name" value="Thioredoxin-like"/>
    <property type="match status" value="1"/>
</dbReference>
<evidence type="ECO:0000256" key="2">
    <source>
        <dbReference type="ARBA" id="ARBA00022559"/>
    </source>
</evidence>
<dbReference type="CDD" id="cd00340">
    <property type="entry name" value="GSH_Peroxidase"/>
    <property type="match status" value="1"/>
</dbReference>
<comment type="similarity">
    <text evidence="1 5">Belongs to the glutathione peroxidase family.</text>
</comment>
<accession>A0AAU7FAC3</accession>
<evidence type="ECO:0000256" key="3">
    <source>
        <dbReference type="ARBA" id="ARBA00023002"/>
    </source>
</evidence>
<gene>
    <name evidence="6" type="ORF">ABHF33_00920</name>
</gene>
<dbReference type="GO" id="GO:0034599">
    <property type="term" value="P:cellular response to oxidative stress"/>
    <property type="evidence" value="ECO:0007669"/>
    <property type="project" value="TreeGrafter"/>
</dbReference>
<proteinExistence type="inferred from homology"/>